<evidence type="ECO:0000313" key="9">
    <source>
        <dbReference type="Proteomes" id="UP000662914"/>
    </source>
</evidence>
<feature type="transmembrane region" description="Helical" evidence="6">
    <location>
        <begin position="334"/>
        <end position="356"/>
    </location>
</feature>
<feature type="domain" description="Major facilitator superfamily (MFS) profile" evidence="7">
    <location>
        <begin position="198"/>
        <end position="444"/>
    </location>
</feature>
<name>A0A809RUT5_9PROT</name>
<evidence type="ECO:0000256" key="1">
    <source>
        <dbReference type="ARBA" id="ARBA00004127"/>
    </source>
</evidence>
<proteinExistence type="predicted"/>
<dbReference type="SUPFAM" id="SSF103473">
    <property type="entry name" value="MFS general substrate transporter"/>
    <property type="match status" value="1"/>
</dbReference>
<dbReference type="GO" id="GO:0022857">
    <property type="term" value="F:transmembrane transporter activity"/>
    <property type="evidence" value="ECO:0007669"/>
    <property type="project" value="InterPro"/>
</dbReference>
<evidence type="ECO:0000256" key="2">
    <source>
        <dbReference type="ARBA" id="ARBA00022448"/>
    </source>
</evidence>
<evidence type="ECO:0000256" key="6">
    <source>
        <dbReference type="SAM" id="Phobius"/>
    </source>
</evidence>
<dbReference type="GO" id="GO:0012505">
    <property type="term" value="C:endomembrane system"/>
    <property type="evidence" value="ECO:0007669"/>
    <property type="project" value="UniProtKB-SubCell"/>
</dbReference>
<dbReference type="Gene3D" id="1.20.1250.20">
    <property type="entry name" value="MFS general substrate transporter like domains"/>
    <property type="match status" value="2"/>
</dbReference>
<sequence length="444" mass="47611">MAEEKRSRTLIEDVRPREAWAWAMYDFANSGYTTVVITAVFNAYFVAVVAQRAPWATLAWTATLAVSYAMIVLTAPLVGAWADARAAKKRLLAFTTVGCVFFTAALYFTGPGTLAVAVACVIASNYFFGTGENLIAAFLPELAQSRAMGRVSGWGWSLGYLGGLLSLGLCLAWLSQAKAAGRDTAQAVPETMLITAALFAVASLPTFLFLRERAVPQTPADGIVRTAWSRLAATLHHARRFRDLSRFLVCTLFYQAGIAAVITLAAIYAQEAMKFTTHDTLVLILVVNLTAACGAFGFGYVQDRIGHVRAIAATLCGWIVMIVLAWLAEGAALFWVAANVAGLCMGASQSAGRAMVGYLAPPSRLAEFFGLWGFAVKLASIFGPLTYGLANWLSGGNHRQAILITGSYFIVGLLLLTGIDVKRGRRAALRSDREERATAARPPA</sequence>
<keyword evidence="4 6" id="KW-1133">Transmembrane helix</keyword>
<feature type="transmembrane region" description="Helical" evidence="6">
    <location>
        <begin position="20"/>
        <end position="46"/>
    </location>
</feature>
<feature type="transmembrane region" description="Helical" evidence="6">
    <location>
        <begin position="281"/>
        <end position="301"/>
    </location>
</feature>
<evidence type="ECO:0000313" key="8">
    <source>
        <dbReference type="EMBL" id="BBO19946.1"/>
    </source>
</evidence>
<feature type="transmembrane region" description="Helical" evidence="6">
    <location>
        <begin position="114"/>
        <end position="139"/>
    </location>
</feature>
<dbReference type="Proteomes" id="UP000662914">
    <property type="component" value="Chromosome"/>
</dbReference>
<accession>A0A809RUT5</accession>
<feature type="transmembrane region" description="Helical" evidence="6">
    <location>
        <begin position="58"/>
        <end position="79"/>
    </location>
</feature>
<dbReference type="InterPro" id="IPR024671">
    <property type="entry name" value="Atg22-like"/>
</dbReference>
<feature type="transmembrane region" description="Helical" evidence="6">
    <location>
        <begin position="308"/>
        <end position="328"/>
    </location>
</feature>
<dbReference type="KEGG" id="ddz:DSYM_06450"/>
<evidence type="ECO:0000256" key="4">
    <source>
        <dbReference type="ARBA" id="ARBA00022989"/>
    </source>
</evidence>
<dbReference type="PANTHER" id="PTHR23519">
    <property type="entry name" value="AUTOPHAGY-RELATED PROTEIN 22"/>
    <property type="match status" value="1"/>
</dbReference>
<feature type="transmembrane region" description="Helical" evidence="6">
    <location>
        <begin position="151"/>
        <end position="175"/>
    </location>
</feature>
<dbReference type="EMBL" id="AP021857">
    <property type="protein sequence ID" value="BBO19946.1"/>
    <property type="molecule type" value="Genomic_DNA"/>
</dbReference>
<keyword evidence="3 6" id="KW-0812">Transmembrane</keyword>
<feature type="transmembrane region" description="Helical" evidence="6">
    <location>
        <begin position="368"/>
        <end position="389"/>
    </location>
</feature>
<evidence type="ECO:0000259" key="7">
    <source>
        <dbReference type="PROSITE" id="PS50850"/>
    </source>
</evidence>
<keyword evidence="2" id="KW-0813">Transport</keyword>
<feature type="transmembrane region" description="Helical" evidence="6">
    <location>
        <begin position="187"/>
        <end position="210"/>
    </location>
</feature>
<feature type="transmembrane region" description="Helical" evidence="6">
    <location>
        <begin position="401"/>
        <end position="421"/>
    </location>
</feature>
<protein>
    <submittedName>
        <fullName evidence="8">MFS transporter</fullName>
    </submittedName>
</protein>
<dbReference type="PROSITE" id="PS50850">
    <property type="entry name" value="MFS"/>
    <property type="match status" value="1"/>
</dbReference>
<dbReference type="AlphaFoldDB" id="A0A809RUT5"/>
<feature type="transmembrane region" description="Helical" evidence="6">
    <location>
        <begin position="91"/>
        <end position="108"/>
    </location>
</feature>
<keyword evidence="5 6" id="KW-0472">Membrane</keyword>
<dbReference type="InterPro" id="IPR036259">
    <property type="entry name" value="MFS_trans_sf"/>
</dbReference>
<gene>
    <name evidence="8" type="ORF">DSYM_06450</name>
</gene>
<dbReference type="InterPro" id="IPR050495">
    <property type="entry name" value="ATG22/LtaA_families"/>
</dbReference>
<dbReference type="Pfam" id="PF11700">
    <property type="entry name" value="ATG22"/>
    <property type="match status" value="1"/>
</dbReference>
<feature type="transmembrane region" description="Helical" evidence="6">
    <location>
        <begin position="247"/>
        <end position="269"/>
    </location>
</feature>
<evidence type="ECO:0000256" key="5">
    <source>
        <dbReference type="ARBA" id="ARBA00023136"/>
    </source>
</evidence>
<comment type="subcellular location">
    <subcellularLocation>
        <location evidence="1">Endomembrane system</location>
        <topology evidence="1">Multi-pass membrane protein</topology>
    </subcellularLocation>
</comment>
<evidence type="ECO:0000256" key="3">
    <source>
        <dbReference type="ARBA" id="ARBA00022692"/>
    </source>
</evidence>
<dbReference type="PANTHER" id="PTHR23519:SF1">
    <property type="entry name" value="AUTOPHAGY-RELATED PROTEIN 22"/>
    <property type="match status" value="1"/>
</dbReference>
<reference evidence="8" key="1">
    <citation type="journal article" name="DNA Res.">
        <title>The physiological potential of anammox bacteria as revealed by their core genome structure.</title>
        <authorList>
            <person name="Okubo T."/>
            <person name="Toyoda A."/>
            <person name="Fukuhara K."/>
            <person name="Uchiyama I."/>
            <person name="Harigaya Y."/>
            <person name="Kuroiwa M."/>
            <person name="Suzuki T."/>
            <person name="Murakami Y."/>
            <person name="Suwa Y."/>
            <person name="Takami H."/>
        </authorList>
    </citation>
    <scope>NUCLEOTIDE SEQUENCE</scope>
    <source>
        <strain evidence="8">317325-3</strain>
    </source>
</reference>
<dbReference type="InterPro" id="IPR020846">
    <property type="entry name" value="MFS_dom"/>
</dbReference>
<organism evidence="8 9">
    <name type="scientific">Candidatus Desulfobacillus denitrificans</name>
    <dbReference type="NCBI Taxonomy" id="2608985"/>
    <lineage>
        <taxon>Bacteria</taxon>
        <taxon>Pseudomonadati</taxon>
        <taxon>Pseudomonadota</taxon>
        <taxon>Betaproteobacteria</taxon>
        <taxon>Candidatus Desulfobacillus</taxon>
    </lineage>
</organism>